<name>A0A4Y3UP49_9MICO</name>
<reference evidence="10 11" key="1">
    <citation type="submission" date="2019-06" db="EMBL/GenBank/DDBJ databases">
        <title>Sequencing the genomes of 1000 actinobacteria strains.</title>
        <authorList>
            <person name="Klenk H.-P."/>
        </authorList>
    </citation>
    <scope>NUCLEOTIDE SEQUENCE [LARGE SCALE GENOMIC DNA]</scope>
    <source>
        <strain evidence="10 11">DSM 20427</strain>
    </source>
</reference>
<evidence type="ECO:0000256" key="1">
    <source>
        <dbReference type="ARBA" id="ARBA00004651"/>
    </source>
</evidence>
<feature type="transmembrane region" description="Helical" evidence="9">
    <location>
        <begin position="135"/>
        <end position="154"/>
    </location>
</feature>
<feature type="transmembrane region" description="Helical" evidence="9">
    <location>
        <begin position="112"/>
        <end position="129"/>
    </location>
</feature>
<feature type="transmembrane region" description="Helical" evidence="9">
    <location>
        <begin position="267"/>
        <end position="289"/>
    </location>
</feature>
<evidence type="ECO:0000256" key="5">
    <source>
        <dbReference type="ARBA" id="ARBA00022989"/>
    </source>
</evidence>
<keyword evidence="7" id="KW-0479">Metal-binding</keyword>
<dbReference type="GO" id="GO:0005886">
    <property type="term" value="C:plasma membrane"/>
    <property type="evidence" value="ECO:0007669"/>
    <property type="project" value="UniProtKB-SubCell"/>
</dbReference>
<dbReference type="Pfam" id="PF00953">
    <property type="entry name" value="Glycos_transf_4"/>
    <property type="match status" value="1"/>
</dbReference>
<feature type="transmembrane region" description="Helical" evidence="9">
    <location>
        <begin position="81"/>
        <end position="100"/>
    </location>
</feature>
<evidence type="ECO:0000256" key="2">
    <source>
        <dbReference type="ARBA" id="ARBA00022475"/>
    </source>
</evidence>
<accession>A0A4Y3UP49</accession>
<dbReference type="GO" id="GO:0016780">
    <property type="term" value="F:phosphotransferase activity, for other substituted phosphate groups"/>
    <property type="evidence" value="ECO:0007669"/>
    <property type="project" value="InterPro"/>
</dbReference>
<evidence type="ECO:0000256" key="9">
    <source>
        <dbReference type="SAM" id="Phobius"/>
    </source>
</evidence>
<dbReference type="PANTHER" id="PTHR22926">
    <property type="entry name" value="PHOSPHO-N-ACETYLMURAMOYL-PENTAPEPTIDE-TRANSFERASE"/>
    <property type="match status" value="1"/>
</dbReference>
<feature type="transmembrane region" description="Helical" evidence="9">
    <location>
        <begin position="351"/>
        <end position="370"/>
    </location>
</feature>
<keyword evidence="4 9" id="KW-0812">Transmembrane</keyword>
<keyword evidence="3 10" id="KW-0808">Transferase</keyword>
<dbReference type="OrthoDB" id="9783652at2"/>
<evidence type="ECO:0000256" key="7">
    <source>
        <dbReference type="PIRSR" id="PIRSR600715-1"/>
    </source>
</evidence>
<keyword evidence="7" id="KW-0460">Magnesium</keyword>
<dbReference type="GO" id="GO:0009103">
    <property type="term" value="P:lipopolysaccharide biosynthetic process"/>
    <property type="evidence" value="ECO:0007669"/>
    <property type="project" value="TreeGrafter"/>
</dbReference>
<evidence type="ECO:0000256" key="3">
    <source>
        <dbReference type="ARBA" id="ARBA00022679"/>
    </source>
</evidence>
<organism evidence="10 11">
    <name type="scientific">Microbacterium lacticum</name>
    <dbReference type="NCBI Taxonomy" id="33885"/>
    <lineage>
        <taxon>Bacteria</taxon>
        <taxon>Bacillati</taxon>
        <taxon>Actinomycetota</taxon>
        <taxon>Actinomycetes</taxon>
        <taxon>Micrococcales</taxon>
        <taxon>Microbacteriaceae</taxon>
        <taxon>Microbacterium</taxon>
    </lineage>
</organism>
<dbReference type="GO" id="GO:0071555">
    <property type="term" value="P:cell wall organization"/>
    <property type="evidence" value="ECO:0007669"/>
    <property type="project" value="TreeGrafter"/>
</dbReference>
<keyword evidence="5 9" id="KW-1133">Transmembrane helix</keyword>
<protein>
    <submittedName>
        <fullName evidence="10">UDP-GlcNAc:undecaprenyl-phosphate GlcNAc-1-phosphate transferase</fullName>
    </submittedName>
</protein>
<gene>
    <name evidence="10" type="ORF">FHX68_2433</name>
</gene>
<dbReference type="InterPro" id="IPR018480">
    <property type="entry name" value="PNAcMuramoyl-5peptid_Trfase_CS"/>
</dbReference>
<dbReference type="EMBL" id="VFPS01000004">
    <property type="protein sequence ID" value="TQM95096.1"/>
    <property type="molecule type" value="Genomic_DNA"/>
</dbReference>
<feature type="transmembrane region" description="Helical" evidence="9">
    <location>
        <begin position="48"/>
        <end position="69"/>
    </location>
</feature>
<dbReference type="GO" id="GO:0046872">
    <property type="term" value="F:metal ion binding"/>
    <property type="evidence" value="ECO:0007669"/>
    <property type="project" value="UniProtKB-KW"/>
</dbReference>
<dbReference type="CDD" id="cd06853">
    <property type="entry name" value="GT_WecA_like"/>
    <property type="match status" value="1"/>
</dbReference>
<feature type="compositionally biased region" description="Low complexity" evidence="8">
    <location>
        <begin position="390"/>
        <end position="399"/>
    </location>
</feature>
<keyword evidence="11" id="KW-1185">Reference proteome</keyword>
<dbReference type="InterPro" id="IPR000715">
    <property type="entry name" value="Glycosyl_transferase_4"/>
</dbReference>
<feature type="transmembrane region" description="Helical" evidence="9">
    <location>
        <begin position="166"/>
        <end position="185"/>
    </location>
</feature>
<dbReference type="RefSeq" id="WP_141380745.1">
    <property type="nucleotide sequence ID" value="NZ_BJNA01000031.1"/>
</dbReference>
<evidence type="ECO:0000313" key="10">
    <source>
        <dbReference type="EMBL" id="TQM95096.1"/>
    </source>
</evidence>
<feature type="transmembrane region" description="Helical" evidence="9">
    <location>
        <begin position="319"/>
        <end position="339"/>
    </location>
</feature>
<evidence type="ECO:0000256" key="4">
    <source>
        <dbReference type="ARBA" id="ARBA00022692"/>
    </source>
</evidence>
<evidence type="ECO:0000313" key="11">
    <source>
        <dbReference type="Proteomes" id="UP000319804"/>
    </source>
</evidence>
<dbReference type="PROSITE" id="PS01348">
    <property type="entry name" value="MRAY_2"/>
    <property type="match status" value="1"/>
</dbReference>
<comment type="caution">
    <text evidence="10">The sequence shown here is derived from an EMBL/GenBank/DDBJ whole genome shotgun (WGS) entry which is preliminary data.</text>
</comment>
<dbReference type="AlphaFoldDB" id="A0A4Y3UP49"/>
<feature type="region of interest" description="Disordered" evidence="8">
    <location>
        <begin position="376"/>
        <end position="405"/>
    </location>
</feature>
<comment type="subcellular location">
    <subcellularLocation>
        <location evidence="1">Cell membrane</location>
        <topology evidence="1">Multi-pass membrane protein</topology>
    </subcellularLocation>
</comment>
<comment type="cofactor">
    <cofactor evidence="7">
        <name>Mg(2+)</name>
        <dbReference type="ChEBI" id="CHEBI:18420"/>
    </cofactor>
</comment>
<feature type="transmembrane region" description="Helical" evidence="9">
    <location>
        <begin position="6"/>
        <end position="27"/>
    </location>
</feature>
<keyword evidence="2" id="KW-1003">Cell membrane</keyword>
<evidence type="ECO:0000256" key="6">
    <source>
        <dbReference type="ARBA" id="ARBA00023136"/>
    </source>
</evidence>
<feature type="transmembrane region" description="Helical" evidence="9">
    <location>
        <begin position="229"/>
        <end position="247"/>
    </location>
</feature>
<evidence type="ECO:0000256" key="8">
    <source>
        <dbReference type="SAM" id="MobiDB-lite"/>
    </source>
</evidence>
<feature type="transmembrane region" description="Helical" evidence="9">
    <location>
        <begin position="197"/>
        <end position="217"/>
    </location>
</feature>
<dbReference type="GO" id="GO:0044038">
    <property type="term" value="P:cell wall macromolecule biosynthetic process"/>
    <property type="evidence" value="ECO:0007669"/>
    <property type="project" value="TreeGrafter"/>
</dbReference>
<feature type="binding site" evidence="7">
    <location>
        <position position="158"/>
    </location>
    <ligand>
        <name>Mg(2+)</name>
        <dbReference type="ChEBI" id="CHEBI:18420"/>
    </ligand>
</feature>
<dbReference type="Proteomes" id="UP000319804">
    <property type="component" value="Unassembled WGS sequence"/>
</dbReference>
<proteinExistence type="predicted"/>
<feature type="binding site" evidence="7">
    <location>
        <position position="226"/>
    </location>
    <ligand>
        <name>Mg(2+)</name>
        <dbReference type="ChEBI" id="CHEBI:18420"/>
    </ligand>
</feature>
<sequence>MKYYVFTVILTAAATLAFTAIVWRIGLRYRLYPEIRERDVHTTPKPRIGGVAMYLGVLAAFALSSQVPYFSIIWTDPSRNWSIMAAATLIVIVGVVDDLWDLDWMIKLGAQFLAAGIVVGFGGIQIYYLPVGTQLAVSSWVGFAVSVLAIVIVMNAVNFIDGLDGLVAGVALISNVVFFVYTYIVARDTGASSYSSLASFIAVVLIGVCIGFLPLNWNPSKLFMGDSGALLIGLLMATAAIAFTGNLDPRLLGDNDVFGRSQLLGAFIPILLPVVVVLLPLLDFGMAVIRRMGRGLSPFSPDRKHLHHRMLDMGHSDRAAVLVFYAWTAVVSIGVLLMYFGTAQDWPGDYWLGVGYLVLGAAACIAVTRLPSRRARAAHPVPDAAPGPSAPDASESDPTAEQRNA</sequence>
<dbReference type="PANTHER" id="PTHR22926:SF3">
    <property type="entry name" value="UNDECAPRENYL-PHOSPHATE ALPHA-N-ACETYLGLUCOSAMINYL 1-PHOSPHATE TRANSFERASE"/>
    <property type="match status" value="1"/>
</dbReference>
<keyword evidence="6 9" id="KW-0472">Membrane</keyword>